<feature type="transmembrane region" description="Helical" evidence="5">
    <location>
        <begin position="685"/>
        <end position="710"/>
    </location>
</feature>
<dbReference type="Pfam" id="PF00400">
    <property type="entry name" value="WD40"/>
    <property type="match status" value="4"/>
</dbReference>
<dbReference type="EMBL" id="MOMC01000028">
    <property type="protein sequence ID" value="ONH30214.1"/>
    <property type="molecule type" value="Genomic_DNA"/>
</dbReference>
<feature type="compositionally biased region" description="Polar residues" evidence="4">
    <location>
        <begin position="826"/>
        <end position="842"/>
    </location>
</feature>
<dbReference type="InterPro" id="IPR019775">
    <property type="entry name" value="WD40_repeat_CS"/>
</dbReference>
<evidence type="ECO:0000313" key="7">
    <source>
        <dbReference type="Proteomes" id="UP000188929"/>
    </source>
</evidence>
<accession>A0A1V2IAL8</accession>
<feature type="transmembrane region" description="Helical" evidence="5">
    <location>
        <begin position="659"/>
        <end position="679"/>
    </location>
</feature>
<feature type="repeat" description="WD" evidence="3">
    <location>
        <begin position="461"/>
        <end position="492"/>
    </location>
</feature>
<feature type="compositionally biased region" description="Low complexity" evidence="4">
    <location>
        <begin position="740"/>
        <end position="777"/>
    </location>
</feature>
<dbReference type="InterPro" id="IPR036322">
    <property type="entry name" value="WD40_repeat_dom_sf"/>
</dbReference>
<feature type="compositionally biased region" description="Low complexity" evidence="4">
    <location>
        <begin position="716"/>
        <end position="730"/>
    </location>
</feature>
<feature type="region of interest" description="Disordered" evidence="4">
    <location>
        <begin position="81"/>
        <end position="144"/>
    </location>
</feature>
<reference evidence="7" key="1">
    <citation type="submission" date="2016-10" db="EMBL/GenBank/DDBJ databases">
        <title>Frankia sp. NRRL B-16386 Genome sequencing.</title>
        <authorList>
            <person name="Ghodhbane-Gtari F."/>
            <person name="Swanson E."/>
            <person name="Gueddou A."/>
            <person name="Hezbri K."/>
            <person name="Ktari K."/>
            <person name="Nouioui I."/>
            <person name="Morris K."/>
            <person name="Simpson S."/>
            <person name="Abebe-Akele F."/>
            <person name="Thomas K."/>
            <person name="Gtari M."/>
            <person name="Tisa L.S."/>
        </authorList>
    </citation>
    <scope>NUCLEOTIDE SEQUENCE [LARGE SCALE GENOMIC DNA]</scope>
    <source>
        <strain evidence="7">NRRL B-16386</strain>
    </source>
</reference>
<dbReference type="InterPro" id="IPR001680">
    <property type="entry name" value="WD40_rpt"/>
</dbReference>
<evidence type="ECO:0000256" key="5">
    <source>
        <dbReference type="SAM" id="Phobius"/>
    </source>
</evidence>
<keyword evidence="2" id="KW-0677">Repeat</keyword>
<feature type="compositionally biased region" description="Low complexity" evidence="4">
    <location>
        <begin position="122"/>
        <end position="144"/>
    </location>
</feature>
<feature type="repeat" description="WD" evidence="3">
    <location>
        <begin position="342"/>
        <end position="366"/>
    </location>
</feature>
<proteinExistence type="predicted"/>
<feature type="compositionally biased region" description="Polar residues" evidence="4">
    <location>
        <begin position="15"/>
        <end position="26"/>
    </location>
</feature>
<feature type="region of interest" description="Disordered" evidence="4">
    <location>
        <begin position="583"/>
        <end position="615"/>
    </location>
</feature>
<dbReference type="PROSITE" id="PS50294">
    <property type="entry name" value="WD_REPEATS_REGION"/>
    <property type="match status" value="1"/>
</dbReference>
<evidence type="ECO:0000313" key="6">
    <source>
        <dbReference type="EMBL" id="ONH30214.1"/>
    </source>
</evidence>
<evidence type="ECO:0000256" key="1">
    <source>
        <dbReference type="ARBA" id="ARBA00022574"/>
    </source>
</evidence>
<dbReference type="InterPro" id="IPR015943">
    <property type="entry name" value="WD40/YVTN_repeat-like_dom_sf"/>
</dbReference>
<feature type="repeat" description="WD" evidence="3">
    <location>
        <begin position="287"/>
        <end position="320"/>
    </location>
</feature>
<feature type="compositionally biased region" description="Basic and acidic residues" evidence="4">
    <location>
        <begin position="586"/>
        <end position="615"/>
    </location>
</feature>
<keyword evidence="7" id="KW-1185">Reference proteome</keyword>
<evidence type="ECO:0000256" key="2">
    <source>
        <dbReference type="ARBA" id="ARBA00022737"/>
    </source>
</evidence>
<dbReference type="PROSITE" id="PS00678">
    <property type="entry name" value="WD_REPEATS_1"/>
    <property type="match status" value="2"/>
</dbReference>
<keyword evidence="5" id="KW-1133">Transmembrane helix</keyword>
<feature type="repeat" description="WD" evidence="3">
    <location>
        <begin position="376"/>
        <end position="409"/>
    </location>
</feature>
<dbReference type="AlphaFoldDB" id="A0A1V2IAL8"/>
<evidence type="ECO:0000256" key="3">
    <source>
        <dbReference type="PROSITE-ProRule" id="PRU00221"/>
    </source>
</evidence>
<keyword evidence="5" id="KW-0472">Membrane</keyword>
<gene>
    <name evidence="6" type="ORF">BL253_14945</name>
</gene>
<name>A0A1V2IAL8_9ACTN</name>
<dbReference type="SUPFAM" id="SSF50978">
    <property type="entry name" value="WD40 repeat-like"/>
    <property type="match status" value="1"/>
</dbReference>
<feature type="region of interest" description="Disordered" evidence="4">
    <location>
        <begin position="716"/>
        <end position="842"/>
    </location>
</feature>
<feature type="region of interest" description="Disordered" evidence="4">
    <location>
        <begin position="1"/>
        <end position="27"/>
    </location>
</feature>
<dbReference type="Proteomes" id="UP000188929">
    <property type="component" value="Unassembled WGS sequence"/>
</dbReference>
<dbReference type="PANTHER" id="PTHR19879">
    <property type="entry name" value="TRANSCRIPTION INITIATION FACTOR TFIID"/>
    <property type="match status" value="1"/>
</dbReference>
<dbReference type="Gene3D" id="2.130.10.10">
    <property type="entry name" value="YVTN repeat-like/Quinoprotein amine dehydrogenase"/>
    <property type="match status" value="2"/>
</dbReference>
<organism evidence="6 7">
    <name type="scientific">Pseudofrankia asymbiotica</name>
    <dbReference type="NCBI Taxonomy" id="1834516"/>
    <lineage>
        <taxon>Bacteria</taxon>
        <taxon>Bacillati</taxon>
        <taxon>Actinomycetota</taxon>
        <taxon>Actinomycetes</taxon>
        <taxon>Frankiales</taxon>
        <taxon>Frankiaceae</taxon>
        <taxon>Pseudofrankia</taxon>
    </lineage>
</organism>
<keyword evidence="1 3" id="KW-0853">WD repeat</keyword>
<sequence>MAGLADATPEPVETRVSSPLSPTGTGDLSELIRLLIPDDPTTGPVPIPTPPLDTGPLILPPIDGPFLTPMAGETGPLTVPLAYRGWDSPTAPGGAPDDATASTSPGGADPADRATAAPVGRSATGRSATGESTTGGSATGGSATVAAAERSAAAADTTWPGVAEADEGFAVVGVLRRRPRRWPWNDWRGAGLPLPATWSRSGREPSSRRGPRALRWSLDMSWERTLRQPRFRRWLPAVDWEETAARPRGRYLLPALIWPAAPPRPSERRWQAAGRSRSRPAWARGNIDRRFAPVYAVAFSPDGRRLATASGDGLVRLWNVADPGVPARMWEVSTRFAAGPVVAFSPDGTWLATGHDDTNAVLWEIEELAGPVPRGLLAHPGGLTGLHFSADGRRLAAAFAAEAARIWDVADPTHPRPLGRAGDSRLIRAAAIFPDGHWLATAGERIEFWEVSATPVRRMHLTAGEGPLFAVAVAPDGRTMAVGRLDGAVDLWHTIDPSAPAPRASIDAHAGWVTSVTFSADSRWLATVSAEHVALWDLRDPTAAVGRIRTRLPVTAVAFAPERELLAVASLDGSVTLLRPTALAAPERDAHEPASADGRAAADTDAARADAETDAVGKTRTAVGVEPLRTLRPTAHAPATAGIELPGRRRRERRTNGRAAVVGGIAIGLSCLLVFGHQLGLPPVLLLATGLIVVLALVAAMGVALAAAVWAPSAVGPHQAAGAGPPAGRSAGRRTRGAHTRSASRPVRPGPRTTPDLTAPDLTAPDPTAPDPTTARTNAAEPSWEQSRDAGADPPSSTLPLGLVGADAVRAEDDGMGGYADGESETVVTSPWNVSESTHPAP</sequence>
<dbReference type="PROSITE" id="PS50082">
    <property type="entry name" value="WD_REPEATS_2"/>
    <property type="match status" value="4"/>
</dbReference>
<dbReference type="PANTHER" id="PTHR19879:SF9">
    <property type="entry name" value="TRANSCRIPTION INITIATION FACTOR TFIID SUBUNIT 5"/>
    <property type="match status" value="1"/>
</dbReference>
<keyword evidence="5" id="KW-0812">Transmembrane</keyword>
<dbReference type="SMART" id="SM00320">
    <property type="entry name" value="WD40"/>
    <property type="match status" value="7"/>
</dbReference>
<comment type="caution">
    <text evidence="6">The sequence shown here is derived from an EMBL/GenBank/DDBJ whole genome shotgun (WGS) entry which is preliminary data.</text>
</comment>
<evidence type="ECO:0000256" key="4">
    <source>
        <dbReference type="SAM" id="MobiDB-lite"/>
    </source>
</evidence>
<dbReference type="STRING" id="1834516.BL253_14945"/>
<protein>
    <submittedName>
        <fullName evidence="6">Uncharacterized protein</fullName>
    </submittedName>
</protein>